<dbReference type="PANTHER" id="PTHR43407">
    <property type="entry name" value="GLUTAMINE SYNTHETASE"/>
    <property type="match status" value="1"/>
</dbReference>
<organism evidence="11 12">
    <name type="scientific">Scyliorhinus torazame</name>
    <name type="common">Cloudy catshark</name>
    <name type="synonym">Catulus torazame</name>
    <dbReference type="NCBI Taxonomy" id="75743"/>
    <lineage>
        <taxon>Eukaryota</taxon>
        <taxon>Metazoa</taxon>
        <taxon>Chordata</taxon>
        <taxon>Craniata</taxon>
        <taxon>Vertebrata</taxon>
        <taxon>Chondrichthyes</taxon>
        <taxon>Elasmobranchii</taxon>
        <taxon>Galeomorphii</taxon>
        <taxon>Galeoidea</taxon>
        <taxon>Carcharhiniformes</taxon>
        <taxon>Scyliorhinidae</taxon>
        <taxon>Scyliorhinus</taxon>
    </lineage>
</organism>
<feature type="region of interest" description="Disordered" evidence="8">
    <location>
        <begin position="243"/>
        <end position="262"/>
    </location>
</feature>
<dbReference type="GO" id="GO:0016020">
    <property type="term" value="C:membrane"/>
    <property type="evidence" value="ECO:0007669"/>
    <property type="project" value="TreeGrafter"/>
</dbReference>
<dbReference type="SUPFAM" id="SSF55931">
    <property type="entry name" value="Glutamine synthetase/guanido kinase"/>
    <property type="match status" value="1"/>
</dbReference>
<feature type="compositionally biased region" description="Basic and acidic residues" evidence="8">
    <location>
        <begin position="172"/>
        <end position="182"/>
    </location>
</feature>
<dbReference type="PROSITE" id="PS51987">
    <property type="entry name" value="GS_CATALYTIC"/>
    <property type="match status" value="1"/>
</dbReference>
<proteinExistence type="inferred from homology"/>
<evidence type="ECO:0000259" key="10">
    <source>
        <dbReference type="PROSITE" id="PS51987"/>
    </source>
</evidence>
<comment type="function">
    <text evidence="2">May act as a component of the cytoskeleton or as a chaperone for the reorganization of intermediate filament proteins during terminal differentiation in the lens. Does not seem to have enzymatic activity.</text>
</comment>
<gene>
    <name evidence="11" type="ORF">scyTo_0008356</name>
</gene>
<reference evidence="11 12" key="1">
    <citation type="journal article" date="2018" name="Nat. Ecol. Evol.">
        <title>Shark genomes provide insights into elasmobranch evolution and the origin of vertebrates.</title>
        <authorList>
            <person name="Hara Y"/>
            <person name="Yamaguchi K"/>
            <person name="Onimaru K"/>
            <person name="Kadota M"/>
            <person name="Koyanagi M"/>
            <person name="Keeley SD"/>
            <person name="Tatsumi K"/>
            <person name="Tanaka K"/>
            <person name="Motone F"/>
            <person name="Kageyama Y"/>
            <person name="Nozu R"/>
            <person name="Adachi N"/>
            <person name="Nishimura O"/>
            <person name="Nakagawa R"/>
            <person name="Tanegashima C"/>
            <person name="Kiyatake I"/>
            <person name="Matsumoto R"/>
            <person name="Murakumo K"/>
            <person name="Nishida K"/>
            <person name="Terakita A"/>
            <person name="Kuratani S"/>
            <person name="Sato K"/>
            <person name="Hyodo S Kuraku.S."/>
        </authorList>
    </citation>
    <scope>NUCLEOTIDE SEQUENCE [LARGE SCALE GENOMIC DNA]</scope>
</reference>
<dbReference type="STRING" id="75743.A0A401P862"/>
<protein>
    <recommendedName>
        <fullName evidence="4">Lengsin</fullName>
    </recommendedName>
    <alternativeName>
        <fullName evidence="5">Glutamate-ammonia ligase domain-containing protein 1</fullName>
    </alternativeName>
</protein>
<accession>A0A401P862</accession>
<evidence type="ECO:0000256" key="3">
    <source>
        <dbReference type="ARBA" id="ARBA00038790"/>
    </source>
</evidence>
<evidence type="ECO:0000256" key="6">
    <source>
        <dbReference type="PROSITE-ProRule" id="PRU01330"/>
    </source>
</evidence>
<dbReference type="PANTHER" id="PTHR43407:SF1">
    <property type="entry name" value="LENGSIN"/>
    <property type="match status" value="1"/>
</dbReference>
<dbReference type="GO" id="GO:0004356">
    <property type="term" value="F:glutamine synthetase activity"/>
    <property type="evidence" value="ECO:0007669"/>
    <property type="project" value="InterPro"/>
</dbReference>
<evidence type="ECO:0000313" key="12">
    <source>
        <dbReference type="Proteomes" id="UP000288216"/>
    </source>
</evidence>
<feature type="region of interest" description="Disordered" evidence="8">
    <location>
        <begin position="73"/>
        <end position="125"/>
    </location>
</feature>
<dbReference type="Gene3D" id="3.30.590.10">
    <property type="entry name" value="Glutamine synthetase/guanido kinase, catalytic domain"/>
    <property type="match status" value="1"/>
</dbReference>
<feature type="compositionally biased region" description="Polar residues" evidence="8">
    <location>
        <begin position="150"/>
        <end position="171"/>
    </location>
</feature>
<dbReference type="PROSITE" id="PS51986">
    <property type="entry name" value="GS_BETA_GRASP"/>
    <property type="match status" value="1"/>
</dbReference>
<comment type="subunit">
    <text evidence="3">Dodecamer. Interacts with BFSP2 and VIM.</text>
</comment>
<dbReference type="Proteomes" id="UP000288216">
    <property type="component" value="Unassembled WGS sequence"/>
</dbReference>
<feature type="region of interest" description="Disordered" evidence="8">
    <location>
        <begin position="147"/>
        <end position="233"/>
    </location>
</feature>
<dbReference type="FunFam" id="3.30.590.10:FF:000009">
    <property type="entry name" value="Lengsin, lens protein with glutamine synthetase domain"/>
    <property type="match status" value="1"/>
</dbReference>
<name>A0A401P862_SCYTO</name>
<feature type="compositionally biased region" description="Polar residues" evidence="8">
    <location>
        <begin position="198"/>
        <end position="207"/>
    </location>
</feature>
<dbReference type="InterPro" id="IPR036651">
    <property type="entry name" value="Gln_synt_N_sf"/>
</dbReference>
<comment type="similarity">
    <text evidence="1 6 7">Belongs to the glutamine synthetase family.</text>
</comment>
<dbReference type="SMART" id="SM01230">
    <property type="entry name" value="Gln-synt_C"/>
    <property type="match status" value="1"/>
</dbReference>
<evidence type="ECO:0000259" key="9">
    <source>
        <dbReference type="PROSITE" id="PS51986"/>
    </source>
</evidence>
<evidence type="ECO:0000256" key="1">
    <source>
        <dbReference type="ARBA" id="ARBA00009897"/>
    </source>
</evidence>
<evidence type="ECO:0000256" key="5">
    <source>
        <dbReference type="ARBA" id="ARBA00042675"/>
    </source>
</evidence>
<dbReference type="EMBL" id="BFAA01003179">
    <property type="protein sequence ID" value="GCB69260.1"/>
    <property type="molecule type" value="Genomic_DNA"/>
</dbReference>
<dbReference type="AlphaFoldDB" id="A0A401P862"/>
<feature type="domain" description="GS beta-grasp" evidence="9">
    <location>
        <begin position="290"/>
        <end position="381"/>
    </location>
</feature>
<sequence>MQDIEEEEILTVTEVTDGTDEIDGSGISCTGQKRSVKVSGKFMPPLDWERIEKKHTSSSAGHSYLHRPGLSIVTGPGLYKPTESPGTGEQLGGGKCSRCGGDSQKQGEKTTEDWETSSEEEKTRGIFVSKVGISKETMDELKALLKESPLITSRQKVNSKSSCSPSCLKVQNSEEKLQEGEGKPSASSKVCSRVPEQKTAQRPSQASRGDELPKLAVATSDAETSESTKTKATALKTTDISTLTDSGLSSKHDSDSNVTDSMRELPMNSSATLSQTSTTIEQVKQQITREDIRFIRFEASDFHGISRSKTVPSRFFQEKVFHGVPLPRGYLELTWSPKENEVDHPSFNSDILLMPDIATFRVLPWAEKTARVICDSCSITGNPLLTSPRQIAKLQLNQLRAYGFTLHSSFTYEFWLFSFAQTLNAPTSFPAATLLNNHDQNFVQELFDAMYGAGVDIESFSSSRGPGQMEVSLRAEFGMGAADNAFTFRTGVKELARKHDNAASFFTPSGFGNSGTLSHSLWDANGRQNLFCDPTAAQELSGIGKRWQAGLAQHAAALSCLVAPGPCCRKRYSNGKGEGVVGVTCGSNDNSCAFNAKFHGGRGARLENRLASAMANPYIVLAATVAAGLDGLRRGSSESEMRAAPILHPLKPCTIPVRLEDALDALEHDHCIRRALGEPFIQHFIAVKQFELKTQALDGEDDKYLEYFI</sequence>
<feature type="domain" description="GS catalytic" evidence="10">
    <location>
        <begin position="388"/>
        <end position="709"/>
    </location>
</feature>
<evidence type="ECO:0000256" key="8">
    <source>
        <dbReference type="SAM" id="MobiDB-lite"/>
    </source>
</evidence>
<dbReference type="SUPFAM" id="SSF54368">
    <property type="entry name" value="Glutamine synthetase, N-terminal domain"/>
    <property type="match status" value="1"/>
</dbReference>
<dbReference type="GO" id="GO:0006542">
    <property type="term" value="P:glutamine biosynthetic process"/>
    <property type="evidence" value="ECO:0007669"/>
    <property type="project" value="InterPro"/>
</dbReference>
<comment type="caution">
    <text evidence="11">The sequence shown here is derived from an EMBL/GenBank/DDBJ whole genome shotgun (WGS) entry which is preliminary data.</text>
</comment>
<dbReference type="Pfam" id="PF00120">
    <property type="entry name" value="Gln-synt_C"/>
    <property type="match status" value="1"/>
</dbReference>
<dbReference type="FunFam" id="3.10.20.70:FF:000007">
    <property type="entry name" value="LOW QUALITY PROTEIN: lengsin"/>
    <property type="match status" value="1"/>
</dbReference>
<evidence type="ECO:0000256" key="2">
    <source>
        <dbReference type="ARBA" id="ARBA00037583"/>
    </source>
</evidence>
<dbReference type="InterPro" id="IPR008147">
    <property type="entry name" value="Gln_synt_N"/>
</dbReference>
<evidence type="ECO:0000256" key="4">
    <source>
        <dbReference type="ARBA" id="ARBA00039404"/>
    </source>
</evidence>
<keyword evidence="12" id="KW-1185">Reference proteome</keyword>
<dbReference type="Gene3D" id="3.10.20.70">
    <property type="entry name" value="Glutamine synthetase, N-terminal domain"/>
    <property type="match status" value="1"/>
</dbReference>
<feature type="region of interest" description="Disordered" evidence="8">
    <location>
        <begin position="16"/>
        <end position="36"/>
    </location>
</feature>
<evidence type="ECO:0000256" key="7">
    <source>
        <dbReference type="RuleBase" id="RU000384"/>
    </source>
</evidence>
<dbReference type="OMA" id="CIRRALG"/>
<dbReference type="InterPro" id="IPR014746">
    <property type="entry name" value="Gln_synth/guanido_kin_cat_dom"/>
</dbReference>
<evidence type="ECO:0000313" key="11">
    <source>
        <dbReference type="EMBL" id="GCB69260.1"/>
    </source>
</evidence>
<dbReference type="OrthoDB" id="77835at2759"/>
<dbReference type="InterPro" id="IPR008146">
    <property type="entry name" value="Gln_synth_cat_dom"/>
</dbReference>
<dbReference type="GO" id="GO:0005737">
    <property type="term" value="C:cytoplasm"/>
    <property type="evidence" value="ECO:0007669"/>
    <property type="project" value="TreeGrafter"/>
</dbReference>